<feature type="repeat" description="CSPG" evidence="5">
    <location>
        <begin position="297"/>
        <end position="391"/>
    </location>
</feature>
<evidence type="ECO:0000256" key="2">
    <source>
        <dbReference type="ARBA" id="ARBA00022729"/>
    </source>
</evidence>
<evidence type="ECO:0000256" key="5">
    <source>
        <dbReference type="PROSITE-ProRule" id="PRU01201"/>
    </source>
</evidence>
<name>A0AAD7S652_9TELE</name>
<proteinExistence type="predicted"/>
<sequence length="609" mass="67495">MEAVSGLAQLLLILATLSPQSWAQSLVRLNSGLQVSRGQAVYVTEKELQFNVLDEQDTCKVEVVLNEPVTQRVGKLSPQVFNCHFLPDEVKYIHNGSPLLQEDTVMLRIYRFTDSETFLDTLLLRVRVVEPQDSLIQLGSLPLEVPVFYSLSNVIDSRVLTFQNRPDVICTVRLLTSETNVPTSGQLVRDDPTKTPATKDVEQPSAPNSGPRQGRQTLPCPGNKACSHGTKEVRFLKANCEEFLTLGLKYQHLSPPSPEIDYVPIRVELRDHSSRALLEMESAWIPVLIHGAMQNQPPRAAFMSMFILEVDQFILTPMTTAALDAEDDETARDELVFNVTKPPGQGYITHLDDHTKPTASFTWQDLNEMKIAYQPPNSSYAGRRTYEVEFQAIDTSYVTSDPIMVHFSIRSAETNAPRVSWNMGLDLLEGQSRPITWENLQIVDNDNIDAVHLVAVDGPLAWAAERPRWERLHVQGSRSTRGCGGVPSLGQRHHQGLHCVTDHGWPTQHPTQVPHQHPPQRRHSSLPDQQRGLRAAGGRVSAGGGVHAAGLRPGLQRRLHRVPAHHPPEGGRGHQEGICPATGCASEELPAEGAVPGPDLLPSPWRRGV</sequence>
<dbReference type="PANTHER" id="PTHR45739:SF3">
    <property type="entry name" value="FRAS-RELATED EXTRACELLULAR MATRIX PROTEIN 1B PRECURSOR"/>
    <property type="match status" value="1"/>
</dbReference>
<keyword evidence="10" id="KW-1185">Reference proteome</keyword>
<dbReference type="GO" id="GO:0009653">
    <property type="term" value="P:anatomical structure morphogenesis"/>
    <property type="evidence" value="ECO:0007669"/>
    <property type="project" value="TreeGrafter"/>
</dbReference>
<keyword evidence="1" id="KW-0479">Metal-binding</keyword>
<organism evidence="9 10">
    <name type="scientific">Aldrovandia affinis</name>
    <dbReference type="NCBI Taxonomy" id="143900"/>
    <lineage>
        <taxon>Eukaryota</taxon>
        <taxon>Metazoa</taxon>
        <taxon>Chordata</taxon>
        <taxon>Craniata</taxon>
        <taxon>Vertebrata</taxon>
        <taxon>Euteleostomi</taxon>
        <taxon>Actinopterygii</taxon>
        <taxon>Neopterygii</taxon>
        <taxon>Teleostei</taxon>
        <taxon>Notacanthiformes</taxon>
        <taxon>Halosauridae</taxon>
        <taxon>Aldrovandia</taxon>
    </lineage>
</organism>
<gene>
    <name evidence="9" type="ORF">AAFF_G00032300</name>
</gene>
<dbReference type="AlphaFoldDB" id="A0AAD7S652"/>
<evidence type="ECO:0000256" key="3">
    <source>
        <dbReference type="ARBA" id="ARBA00022737"/>
    </source>
</evidence>
<dbReference type="Pfam" id="PF16184">
    <property type="entry name" value="Cadherin_3"/>
    <property type="match status" value="2"/>
</dbReference>
<feature type="domain" description="FRAS1-related extracellular matrix protein N-terminal" evidence="8">
    <location>
        <begin position="27"/>
        <end position="266"/>
    </location>
</feature>
<evidence type="ECO:0000313" key="9">
    <source>
        <dbReference type="EMBL" id="KAJ8395496.1"/>
    </source>
</evidence>
<dbReference type="Proteomes" id="UP001221898">
    <property type="component" value="Unassembled WGS sequence"/>
</dbReference>
<keyword evidence="3" id="KW-0677">Repeat</keyword>
<dbReference type="Pfam" id="PF19309">
    <property type="entry name" value="Frem_N"/>
    <property type="match status" value="1"/>
</dbReference>
<comment type="caution">
    <text evidence="9">The sequence shown here is derived from an EMBL/GenBank/DDBJ whole genome shotgun (WGS) entry which is preliminary data.</text>
</comment>
<feature type="compositionally biased region" description="Polar residues" evidence="6">
    <location>
        <begin position="205"/>
        <end position="216"/>
    </location>
</feature>
<feature type="compositionally biased region" description="Basic and acidic residues" evidence="6">
    <location>
        <begin position="188"/>
        <end position="202"/>
    </location>
</feature>
<keyword evidence="4" id="KW-0325">Glycoprotein</keyword>
<evidence type="ECO:0000259" key="8">
    <source>
        <dbReference type="Pfam" id="PF19309"/>
    </source>
</evidence>
<protein>
    <recommendedName>
        <fullName evidence="8">FRAS1-related extracellular matrix protein N-terminal domain-containing protein</fullName>
    </recommendedName>
</protein>
<feature type="region of interest" description="Disordered" evidence="6">
    <location>
        <begin position="498"/>
        <end position="609"/>
    </location>
</feature>
<feature type="chain" id="PRO_5041962790" description="FRAS1-related extracellular matrix protein N-terminal domain-containing protein" evidence="7">
    <location>
        <begin position="24"/>
        <end position="609"/>
    </location>
</feature>
<evidence type="ECO:0000256" key="1">
    <source>
        <dbReference type="ARBA" id="ARBA00022723"/>
    </source>
</evidence>
<dbReference type="EMBL" id="JAINUG010000116">
    <property type="protein sequence ID" value="KAJ8395496.1"/>
    <property type="molecule type" value="Genomic_DNA"/>
</dbReference>
<feature type="compositionally biased region" description="Basic residues" evidence="6">
    <location>
        <begin position="555"/>
        <end position="564"/>
    </location>
</feature>
<accession>A0AAD7S652</accession>
<dbReference type="PANTHER" id="PTHR45739">
    <property type="entry name" value="MATRIX PROTEIN, PUTATIVE-RELATED"/>
    <property type="match status" value="1"/>
</dbReference>
<dbReference type="InterPro" id="IPR039005">
    <property type="entry name" value="CSPG_rpt"/>
</dbReference>
<reference evidence="9" key="1">
    <citation type="journal article" date="2023" name="Science">
        <title>Genome structures resolve the early diversification of teleost fishes.</title>
        <authorList>
            <person name="Parey E."/>
            <person name="Louis A."/>
            <person name="Montfort J."/>
            <person name="Bouchez O."/>
            <person name="Roques C."/>
            <person name="Iampietro C."/>
            <person name="Lluch J."/>
            <person name="Castinel A."/>
            <person name="Donnadieu C."/>
            <person name="Desvignes T."/>
            <person name="Floi Bucao C."/>
            <person name="Jouanno E."/>
            <person name="Wen M."/>
            <person name="Mejri S."/>
            <person name="Dirks R."/>
            <person name="Jansen H."/>
            <person name="Henkel C."/>
            <person name="Chen W.J."/>
            <person name="Zahm M."/>
            <person name="Cabau C."/>
            <person name="Klopp C."/>
            <person name="Thompson A.W."/>
            <person name="Robinson-Rechavi M."/>
            <person name="Braasch I."/>
            <person name="Lecointre G."/>
            <person name="Bobe J."/>
            <person name="Postlethwait J.H."/>
            <person name="Berthelot C."/>
            <person name="Roest Crollius H."/>
            <person name="Guiguen Y."/>
        </authorList>
    </citation>
    <scope>NUCLEOTIDE SEQUENCE</scope>
    <source>
        <strain evidence="9">NC1722</strain>
    </source>
</reference>
<dbReference type="InterPro" id="IPR045658">
    <property type="entry name" value="FRAS1-rel_N"/>
</dbReference>
<evidence type="ECO:0000313" key="10">
    <source>
        <dbReference type="Proteomes" id="UP001221898"/>
    </source>
</evidence>
<evidence type="ECO:0000256" key="4">
    <source>
        <dbReference type="ARBA" id="ARBA00023180"/>
    </source>
</evidence>
<feature type="compositionally biased region" description="Basic and acidic residues" evidence="6">
    <location>
        <begin position="566"/>
        <end position="575"/>
    </location>
</feature>
<evidence type="ECO:0000256" key="6">
    <source>
        <dbReference type="SAM" id="MobiDB-lite"/>
    </source>
</evidence>
<dbReference type="InterPro" id="IPR051561">
    <property type="entry name" value="FRAS1_ECM"/>
</dbReference>
<feature type="signal peptide" evidence="7">
    <location>
        <begin position="1"/>
        <end position="23"/>
    </location>
</feature>
<dbReference type="PROSITE" id="PS51854">
    <property type="entry name" value="CSPG"/>
    <property type="match status" value="1"/>
</dbReference>
<dbReference type="GO" id="GO:0046872">
    <property type="term" value="F:metal ion binding"/>
    <property type="evidence" value="ECO:0007669"/>
    <property type="project" value="UniProtKB-KW"/>
</dbReference>
<feature type="compositionally biased region" description="Low complexity" evidence="6">
    <location>
        <begin position="506"/>
        <end position="515"/>
    </location>
</feature>
<keyword evidence="2 7" id="KW-0732">Signal</keyword>
<evidence type="ECO:0000256" key="7">
    <source>
        <dbReference type="SAM" id="SignalP"/>
    </source>
</evidence>
<feature type="region of interest" description="Disordered" evidence="6">
    <location>
        <begin position="182"/>
        <end position="223"/>
    </location>
</feature>